<evidence type="ECO:0000256" key="5">
    <source>
        <dbReference type="ARBA" id="ARBA00023136"/>
    </source>
</evidence>
<reference evidence="7" key="1">
    <citation type="submission" date="2021-04" db="EMBL/GenBank/DDBJ databases">
        <title>Sinoanaerobacter chloroacetimidivorans sp. nov., an obligate anaerobic bacterium isolated from anaerobic sludge.</title>
        <authorList>
            <person name="Bao Y."/>
        </authorList>
    </citation>
    <scope>NUCLEOTIDE SEQUENCE</scope>
    <source>
        <strain evidence="7">BAD-6</strain>
    </source>
</reference>
<feature type="transmembrane region" description="Helical" evidence="6">
    <location>
        <begin position="44"/>
        <end position="67"/>
    </location>
</feature>
<dbReference type="GO" id="GO:0022857">
    <property type="term" value="F:transmembrane transporter activity"/>
    <property type="evidence" value="ECO:0007669"/>
    <property type="project" value="InterPro"/>
</dbReference>
<keyword evidence="4 6" id="KW-1133">Transmembrane helix</keyword>
<feature type="transmembrane region" description="Helical" evidence="6">
    <location>
        <begin position="233"/>
        <end position="260"/>
    </location>
</feature>
<evidence type="ECO:0000256" key="3">
    <source>
        <dbReference type="ARBA" id="ARBA00022692"/>
    </source>
</evidence>
<feature type="transmembrane region" description="Helical" evidence="6">
    <location>
        <begin position="20"/>
        <end position="38"/>
    </location>
</feature>
<accession>A0A8J8B1V9</accession>
<feature type="transmembrane region" description="Helical" evidence="6">
    <location>
        <begin position="288"/>
        <end position="313"/>
    </location>
</feature>
<feature type="transmembrane region" description="Helical" evidence="6">
    <location>
        <begin position="365"/>
        <end position="385"/>
    </location>
</feature>
<dbReference type="Pfam" id="PF13520">
    <property type="entry name" value="AA_permease_2"/>
    <property type="match status" value="1"/>
</dbReference>
<dbReference type="PANTHER" id="PTHR42770:SF7">
    <property type="entry name" value="MEMBRANE PROTEIN"/>
    <property type="match status" value="1"/>
</dbReference>
<dbReference type="PANTHER" id="PTHR42770">
    <property type="entry name" value="AMINO ACID TRANSPORTER-RELATED"/>
    <property type="match status" value="1"/>
</dbReference>
<evidence type="ECO:0000256" key="2">
    <source>
        <dbReference type="ARBA" id="ARBA00022475"/>
    </source>
</evidence>
<dbReference type="Proteomes" id="UP000675664">
    <property type="component" value="Unassembled WGS sequence"/>
</dbReference>
<proteinExistence type="predicted"/>
<evidence type="ECO:0000256" key="6">
    <source>
        <dbReference type="SAM" id="Phobius"/>
    </source>
</evidence>
<feature type="transmembrane region" description="Helical" evidence="6">
    <location>
        <begin position="163"/>
        <end position="182"/>
    </location>
</feature>
<feature type="transmembrane region" description="Helical" evidence="6">
    <location>
        <begin position="88"/>
        <end position="107"/>
    </location>
</feature>
<dbReference type="InterPro" id="IPR050367">
    <property type="entry name" value="APC_superfamily"/>
</dbReference>
<dbReference type="EMBL" id="JAGSND010000005">
    <property type="protein sequence ID" value="MBR0598091.1"/>
    <property type="molecule type" value="Genomic_DNA"/>
</dbReference>
<comment type="caution">
    <text evidence="7">The sequence shown here is derived from an EMBL/GenBank/DDBJ whole genome shotgun (WGS) entry which is preliminary data.</text>
</comment>
<evidence type="ECO:0000313" key="7">
    <source>
        <dbReference type="EMBL" id="MBR0598091.1"/>
    </source>
</evidence>
<organism evidence="7 8">
    <name type="scientific">Sinanaerobacter chloroacetimidivorans</name>
    <dbReference type="NCBI Taxonomy" id="2818044"/>
    <lineage>
        <taxon>Bacteria</taxon>
        <taxon>Bacillati</taxon>
        <taxon>Bacillota</taxon>
        <taxon>Clostridia</taxon>
        <taxon>Peptostreptococcales</taxon>
        <taxon>Anaerovoracaceae</taxon>
        <taxon>Sinanaerobacter</taxon>
    </lineage>
</organism>
<protein>
    <submittedName>
        <fullName evidence="7">Amino acid permease</fullName>
    </submittedName>
</protein>
<keyword evidence="5 6" id="KW-0472">Membrane</keyword>
<sequence>MTQESHGLKRVLGRTDIMTLAFGTMVGWAWVMLSGFWIKEAGVLGSLTAFGIGAILCICVGLTYAELTAALPLAGGEMVYTYRALGQGFSWFVGWAISFAYIGVAAWEGIALATAIDYIFPIPQIGYLWSVAGYSVYASWSVIGMVAALVLLLLNHFGTRTTAIFQVMTTSFLIMIGLIFIFGGITFGDTSNMVPLFTNTKGIIAVLIMVPSMFVGFDVIPQSAEEMNLPKKQIAKVFIISIIMASLWYCLIILGISFAAPPEIRTSGIVPVADAMAYSYGSGIFGKILILGGICGIMTSWNGFMVGSTRIIFAMGRAKMLPPFFGKLHYKYKTPTGAILLVGGICIIAPLLGRNALVWFVNTSAFASVLSYLMVAVSFLLLRIREPDLERPFKVKYGKFIGIVVVIFSVSFLVFYTPAGGVSLKWPNEWLLILIWAFIGIFFALWAKGSYQKVTKQERENLVFGEEYSRKEFTDE</sequence>
<keyword evidence="2" id="KW-1003">Cell membrane</keyword>
<gene>
    <name evidence="7" type="ORF">KCX82_09420</name>
</gene>
<dbReference type="GO" id="GO:0005886">
    <property type="term" value="C:plasma membrane"/>
    <property type="evidence" value="ECO:0007669"/>
    <property type="project" value="UniProtKB-SubCell"/>
</dbReference>
<dbReference type="Gene3D" id="1.20.1740.10">
    <property type="entry name" value="Amino acid/polyamine transporter I"/>
    <property type="match status" value="1"/>
</dbReference>
<evidence type="ECO:0000256" key="1">
    <source>
        <dbReference type="ARBA" id="ARBA00004651"/>
    </source>
</evidence>
<dbReference type="PIRSF" id="PIRSF006060">
    <property type="entry name" value="AA_transporter"/>
    <property type="match status" value="1"/>
</dbReference>
<name>A0A8J8B1V9_9FIRM</name>
<dbReference type="AlphaFoldDB" id="A0A8J8B1V9"/>
<feature type="transmembrane region" description="Helical" evidence="6">
    <location>
        <begin position="202"/>
        <end position="221"/>
    </location>
</feature>
<keyword evidence="8" id="KW-1185">Reference proteome</keyword>
<comment type="subcellular location">
    <subcellularLocation>
        <location evidence="1">Cell membrane</location>
        <topology evidence="1">Multi-pass membrane protein</topology>
    </subcellularLocation>
</comment>
<dbReference type="InterPro" id="IPR002293">
    <property type="entry name" value="AA/rel_permease1"/>
</dbReference>
<dbReference type="RefSeq" id="WP_227018221.1">
    <property type="nucleotide sequence ID" value="NZ_JAGSND010000005.1"/>
</dbReference>
<feature type="transmembrane region" description="Helical" evidence="6">
    <location>
        <begin position="397"/>
        <end position="418"/>
    </location>
</feature>
<evidence type="ECO:0000256" key="4">
    <source>
        <dbReference type="ARBA" id="ARBA00022989"/>
    </source>
</evidence>
<feature type="transmembrane region" description="Helical" evidence="6">
    <location>
        <begin position="430"/>
        <end position="447"/>
    </location>
</feature>
<feature type="transmembrane region" description="Helical" evidence="6">
    <location>
        <begin position="334"/>
        <end position="353"/>
    </location>
</feature>
<reference evidence="7" key="2">
    <citation type="submission" date="2021-04" db="EMBL/GenBank/DDBJ databases">
        <authorList>
            <person name="Liu J."/>
        </authorList>
    </citation>
    <scope>NUCLEOTIDE SEQUENCE</scope>
    <source>
        <strain evidence="7">BAD-6</strain>
    </source>
</reference>
<feature type="transmembrane region" description="Helical" evidence="6">
    <location>
        <begin position="127"/>
        <end position="154"/>
    </location>
</feature>
<keyword evidence="3 6" id="KW-0812">Transmembrane</keyword>
<evidence type="ECO:0000313" key="8">
    <source>
        <dbReference type="Proteomes" id="UP000675664"/>
    </source>
</evidence>